<evidence type="ECO:0000313" key="8">
    <source>
        <dbReference type="Proteomes" id="UP000467840"/>
    </source>
</evidence>
<dbReference type="Pfam" id="PF07993">
    <property type="entry name" value="NAD_binding_4"/>
    <property type="match status" value="1"/>
</dbReference>
<dbReference type="AlphaFoldDB" id="A0A6A6N405"/>
<dbReference type="SUPFAM" id="SSF51735">
    <property type="entry name" value="NAD(P)-binding Rossmann-fold domains"/>
    <property type="match status" value="1"/>
</dbReference>
<evidence type="ECO:0000256" key="1">
    <source>
        <dbReference type="ARBA" id="ARBA00005928"/>
    </source>
</evidence>
<keyword evidence="3 4" id="KW-0443">Lipid metabolism</keyword>
<evidence type="ECO:0000256" key="4">
    <source>
        <dbReference type="RuleBase" id="RU363097"/>
    </source>
</evidence>
<keyword evidence="4" id="KW-0521">NADP</keyword>
<dbReference type="GO" id="GO:0102965">
    <property type="term" value="F:alcohol-forming long-chain fatty acyl-CoA reductase activity"/>
    <property type="evidence" value="ECO:0007669"/>
    <property type="project" value="UniProtKB-EC"/>
</dbReference>
<protein>
    <recommendedName>
        <fullName evidence="4">Fatty acyl-CoA reductase</fullName>
        <ecNumber evidence="4">1.2.1.84</ecNumber>
    </recommendedName>
</protein>
<dbReference type="InterPro" id="IPR036291">
    <property type="entry name" value="NAD(P)-bd_dom_sf"/>
</dbReference>
<dbReference type="EMBL" id="JAAGAX010000003">
    <property type="protein sequence ID" value="KAF2319328.1"/>
    <property type="molecule type" value="Genomic_DNA"/>
</dbReference>
<dbReference type="Proteomes" id="UP000467840">
    <property type="component" value="Chromosome 10"/>
</dbReference>
<feature type="domain" description="Thioester reductase (TE)" evidence="6">
    <location>
        <begin position="1"/>
        <end position="289"/>
    </location>
</feature>
<comment type="similarity">
    <text evidence="1 4">Belongs to the fatty acyl-CoA reductase family.</text>
</comment>
<sequence length="470" mass="53124">MLRTVPGVGRIYVLIREKNKDAAIERLKNEVIDEELFKCLKQIHGKSYEAFMMSKLVPVVGNVCECNLGMDADTATEIARHVHVIVNSAANTTFDERYDVALNVNTQGPARLLDFAKKCKKLKLFLHVSSAYVNGERKGIILEKPFDLGQSIAEKTIPQVSVPRLDVSAEMKLASDMIESFEDNIGGAQNMRDLGWERARIYGWQNTYVFTKAMGEMLINSNRENLPVVIIRPSIIESTYSEPFPGWIQGNKVIDPLLISYGKGQLPGFVGNPRTVVDIIPVDMVVNAIVAAMAKHGTVAEPQLHVYHVTSSVSNPISLGEVCNLAYDHFTSSPQLNSKGKKIGIKEIKYFSSLNSFTSYIRYETARQIRLKEDLSILDPKVRLQMQTECTKRLQRLAHIARLYEPYAFYEGRFNNSNSKDLIDNMSTEEKKMFTFDVESINWKHYIKNIHLPGLQKHVIKEKPVAVARL</sequence>
<name>A0A6A6N405_HEVBR</name>
<dbReference type="PANTHER" id="PTHR11011">
    <property type="entry name" value="MALE STERILITY PROTEIN 2-RELATED"/>
    <property type="match status" value="1"/>
</dbReference>
<organism evidence="7 8">
    <name type="scientific">Hevea brasiliensis</name>
    <name type="common">Para rubber tree</name>
    <name type="synonym">Siphonia brasiliensis</name>
    <dbReference type="NCBI Taxonomy" id="3981"/>
    <lineage>
        <taxon>Eukaryota</taxon>
        <taxon>Viridiplantae</taxon>
        <taxon>Streptophyta</taxon>
        <taxon>Embryophyta</taxon>
        <taxon>Tracheophyta</taxon>
        <taxon>Spermatophyta</taxon>
        <taxon>Magnoliopsida</taxon>
        <taxon>eudicotyledons</taxon>
        <taxon>Gunneridae</taxon>
        <taxon>Pentapetalae</taxon>
        <taxon>rosids</taxon>
        <taxon>fabids</taxon>
        <taxon>Malpighiales</taxon>
        <taxon>Euphorbiaceae</taxon>
        <taxon>Crotonoideae</taxon>
        <taxon>Micrandreae</taxon>
        <taxon>Hevea</taxon>
    </lineage>
</organism>
<dbReference type="InterPro" id="IPR033640">
    <property type="entry name" value="FAR_C"/>
</dbReference>
<keyword evidence="2 4" id="KW-0444">Lipid biosynthesis</keyword>
<dbReference type="EC" id="1.2.1.84" evidence="4"/>
<accession>A0A6A6N405</accession>
<comment type="catalytic activity">
    <reaction evidence="4">
        <text>a long-chain fatty acyl-CoA + 2 NADPH + 2 H(+) = a long-chain primary fatty alcohol + 2 NADP(+) + CoA</text>
        <dbReference type="Rhea" id="RHEA:52716"/>
        <dbReference type="ChEBI" id="CHEBI:15378"/>
        <dbReference type="ChEBI" id="CHEBI:57287"/>
        <dbReference type="ChEBI" id="CHEBI:57783"/>
        <dbReference type="ChEBI" id="CHEBI:58349"/>
        <dbReference type="ChEBI" id="CHEBI:77396"/>
        <dbReference type="ChEBI" id="CHEBI:83139"/>
        <dbReference type="EC" id="1.2.1.84"/>
    </reaction>
</comment>
<evidence type="ECO:0000256" key="3">
    <source>
        <dbReference type="ARBA" id="ARBA00023098"/>
    </source>
</evidence>
<dbReference type="GO" id="GO:0035336">
    <property type="term" value="P:long-chain fatty-acyl-CoA metabolic process"/>
    <property type="evidence" value="ECO:0007669"/>
    <property type="project" value="TreeGrafter"/>
</dbReference>
<dbReference type="InterPro" id="IPR026055">
    <property type="entry name" value="FAR"/>
</dbReference>
<dbReference type="GO" id="GO:0010345">
    <property type="term" value="P:suberin biosynthetic process"/>
    <property type="evidence" value="ECO:0007669"/>
    <property type="project" value="TreeGrafter"/>
</dbReference>
<dbReference type="PANTHER" id="PTHR11011:SF45">
    <property type="entry name" value="FATTY ACYL-COA REDUCTASE CG8306-RELATED"/>
    <property type="match status" value="1"/>
</dbReference>
<comment type="caution">
    <text evidence="7">The sequence shown here is derived from an EMBL/GenBank/DDBJ whole genome shotgun (WGS) entry which is preliminary data.</text>
</comment>
<comment type="function">
    <text evidence="4">Catalyzes the reduction of fatty acyl-CoA to fatty alcohols.</text>
</comment>
<gene>
    <name evidence="7" type="ORF">GH714_014833</name>
</gene>
<evidence type="ECO:0000259" key="5">
    <source>
        <dbReference type="Pfam" id="PF03015"/>
    </source>
</evidence>
<evidence type="ECO:0000259" key="6">
    <source>
        <dbReference type="Pfam" id="PF07993"/>
    </source>
</evidence>
<dbReference type="Pfam" id="PF03015">
    <property type="entry name" value="Sterile"/>
    <property type="match status" value="1"/>
</dbReference>
<keyword evidence="4" id="KW-0560">Oxidoreductase</keyword>
<dbReference type="CDD" id="cd05236">
    <property type="entry name" value="FAR-N_SDR_e"/>
    <property type="match status" value="1"/>
</dbReference>
<proteinExistence type="inferred from homology"/>
<dbReference type="Gene3D" id="3.40.50.720">
    <property type="entry name" value="NAD(P)-binding Rossmann-like Domain"/>
    <property type="match status" value="1"/>
</dbReference>
<feature type="domain" description="Fatty acyl-CoA reductase C-terminal" evidence="5">
    <location>
        <begin position="388"/>
        <end position="462"/>
    </location>
</feature>
<evidence type="ECO:0000256" key="2">
    <source>
        <dbReference type="ARBA" id="ARBA00022516"/>
    </source>
</evidence>
<evidence type="ECO:0000313" key="7">
    <source>
        <dbReference type="EMBL" id="KAF2319328.1"/>
    </source>
</evidence>
<dbReference type="GO" id="GO:0080019">
    <property type="term" value="F:alcohol-forming very long-chain fatty acyl-CoA reductase activity"/>
    <property type="evidence" value="ECO:0007669"/>
    <property type="project" value="InterPro"/>
</dbReference>
<reference evidence="7 8" key="1">
    <citation type="journal article" date="2020" name="Mol. Plant">
        <title>The Chromosome-Based Rubber Tree Genome Provides New Insights into Spurge Genome Evolution and Rubber Biosynthesis.</title>
        <authorList>
            <person name="Liu J."/>
            <person name="Shi C."/>
            <person name="Shi C.C."/>
            <person name="Li W."/>
            <person name="Zhang Q.J."/>
            <person name="Zhang Y."/>
            <person name="Li K."/>
            <person name="Lu H.F."/>
            <person name="Shi C."/>
            <person name="Zhu S.T."/>
            <person name="Xiao Z.Y."/>
            <person name="Nan H."/>
            <person name="Yue Y."/>
            <person name="Zhu X.G."/>
            <person name="Wu Y."/>
            <person name="Hong X.N."/>
            <person name="Fan G.Y."/>
            <person name="Tong Y."/>
            <person name="Zhang D."/>
            <person name="Mao C.L."/>
            <person name="Liu Y.L."/>
            <person name="Hao S.J."/>
            <person name="Liu W.Q."/>
            <person name="Lv M.Q."/>
            <person name="Zhang H.B."/>
            <person name="Liu Y."/>
            <person name="Hu-Tang G.R."/>
            <person name="Wang J.P."/>
            <person name="Wang J.H."/>
            <person name="Sun Y.H."/>
            <person name="Ni S.B."/>
            <person name="Chen W.B."/>
            <person name="Zhang X.C."/>
            <person name="Jiao Y.N."/>
            <person name="Eichler E.E."/>
            <person name="Li G.H."/>
            <person name="Liu X."/>
            <person name="Gao L.Z."/>
        </authorList>
    </citation>
    <scope>NUCLEOTIDE SEQUENCE [LARGE SCALE GENOMIC DNA]</scope>
    <source>
        <strain evidence="8">cv. GT1</strain>
        <tissue evidence="7">Leaf</tissue>
    </source>
</reference>
<keyword evidence="8" id="KW-1185">Reference proteome</keyword>
<dbReference type="CDD" id="cd09071">
    <property type="entry name" value="FAR_C"/>
    <property type="match status" value="1"/>
</dbReference>
<dbReference type="InterPro" id="IPR013120">
    <property type="entry name" value="FAR_NAD-bd"/>
</dbReference>